<accession>A0A0D7ADX9</accession>
<dbReference type="EMBL" id="KN881805">
    <property type="protein sequence ID" value="KIY48885.1"/>
    <property type="molecule type" value="Genomic_DNA"/>
</dbReference>
<name>A0A0D7ADX9_9AGAR</name>
<gene>
    <name evidence="3" type="ORF">FISHEDRAFT_73218</name>
</gene>
<dbReference type="AlphaFoldDB" id="A0A0D7ADX9"/>
<dbReference type="PANTHER" id="PTHR35340">
    <property type="entry name" value="PQQ ENZYME REPEAT PROTEIN-RELATED"/>
    <property type="match status" value="1"/>
</dbReference>
<dbReference type="PANTHER" id="PTHR35340:SF5">
    <property type="entry name" value="ASST-DOMAIN-CONTAINING PROTEIN"/>
    <property type="match status" value="1"/>
</dbReference>
<feature type="signal peptide" evidence="2">
    <location>
        <begin position="1"/>
        <end position="16"/>
    </location>
</feature>
<keyword evidence="4" id="KW-1185">Reference proteome</keyword>
<evidence type="ECO:0000313" key="4">
    <source>
        <dbReference type="Proteomes" id="UP000054144"/>
    </source>
</evidence>
<feature type="chain" id="PRO_5002316132" description="ASST-domain-containing protein" evidence="2">
    <location>
        <begin position="17"/>
        <end position="451"/>
    </location>
</feature>
<organism evidence="3 4">
    <name type="scientific">Fistulina hepatica ATCC 64428</name>
    <dbReference type="NCBI Taxonomy" id="1128425"/>
    <lineage>
        <taxon>Eukaryota</taxon>
        <taxon>Fungi</taxon>
        <taxon>Dikarya</taxon>
        <taxon>Basidiomycota</taxon>
        <taxon>Agaricomycotina</taxon>
        <taxon>Agaricomycetes</taxon>
        <taxon>Agaricomycetidae</taxon>
        <taxon>Agaricales</taxon>
        <taxon>Fistulinaceae</taxon>
        <taxon>Fistulina</taxon>
    </lineage>
</organism>
<keyword evidence="2" id="KW-0732">Signal</keyword>
<evidence type="ECO:0000256" key="1">
    <source>
        <dbReference type="SAM" id="MobiDB-lite"/>
    </source>
</evidence>
<sequence length="451" mass="50518">MLLWLWLLSCLVLALAQVNLSEVPSGLEVLEYNPRKVYNGYLLTCPEDEDGVHGPRIYHPSGALFWGGPNWKNRCMNLQIQRYKDRNVLTFWYSVSGNEYAYGVILDQDYHDIGHVDPPGGPTAPSPVLTTRLAEFLIPGPDYTTAIMFTMRHYRDTMGALGRLGGNPHGYIYDPLMQEVDIASGRVVYRWSAAEHLSLEDSYNDAAQTKGTWQWNTWDFSHGNSVMKDEAGDYVLSYRFLHQIVKVNGKTGNVIWKLGGKSSDFAFNNGSTFIGQHDPRWVEGTDQTEMTIFDNDSDGVRSVPRWGTARGIHVRLDYAAMTVTLLREFLPRVRQPADIEGSMRILPNGNVLVCYGSTGYITEYTAEGEIVFDAYAKHVYRAFKYEQSVWPGEGLPDPDPIPPQAGSSSEGWGSGDTVLGAADETVKVDDGVTMYFSPISCWGFRWALGRC</sequence>
<reference evidence="3 4" key="1">
    <citation type="journal article" date="2015" name="Fungal Genet. Biol.">
        <title>Evolution of novel wood decay mechanisms in Agaricales revealed by the genome sequences of Fistulina hepatica and Cylindrobasidium torrendii.</title>
        <authorList>
            <person name="Floudas D."/>
            <person name="Held B.W."/>
            <person name="Riley R."/>
            <person name="Nagy L.G."/>
            <person name="Koehler G."/>
            <person name="Ransdell A.S."/>
            <person name="Younus H."/>
            <person name="Chow J."/>
            <person name="Chiniquy J."/>
            <person name="Lipzen A."/>
            <person name="Tritt A."/>
            <person name="Sun H."/>
            <person name="Haridas S."/>
            <person name="LaButti K."/>
            <person name="Ohm R.A."/>
            <person name="Kues U."/>
            <person name="Blanchette R.A."/>
            <person name="Grigoriev I.V."/>
            <person name="Minto R.E."/>
            <person name="Hibbett D.S."/>
        </authorList>
    </citation>
    <scope>NUCLEOTIDE SEQUENCE [LARGE SCALE GENOMIC DNA]</scope>
    <source>
        <strain evidence="3 4">ATCC 64428</strain>
    </source>
</reference>
<protein>
    <recommendedName>
        <fullName evidence="5">ASST-domain-containing protein</fullName>
    </recommendedName>
</protein>
<dbReference type="Proteomes" id="UP000054144">
    <property type="component" value="Unassembled WGS sequence"/>
</dbReference>
<dbReference type="InterPro" id="IPR039535">
    <property type="entry name" value="ASST-like"/>
</dbReference>
<dbReference type="OrthoDB" id="5427350at2759"/>
<proteinExistence type="predicted"/>
<feature type="region of interest" description="Disordered" evidence="1">
    <location>
        <begin position="394"/>
        <end position="414"/>
    </location>
</feature>
<dbReference type="Pfam" id="PF14269">
    <property type="entry name" value="Arylsulfotran_2"/>
    <property type="match status" value="1"/>
</dbReference>
<evidence type="ECO:0008006" key="5">
    <source>
        <dbReference type="Google" id="ProtNLM"/>
    </source>
</evidence>
<evidence type="ECO:0000256" key="2">
    <source>
        <dbReference type="SAM" id="SignalP"/>
    </source>
</evidence>
<dbReference type="InterPro" id="IPR053143">
    <property type="entry name" value="Arylsulfate_ST"/>
</dbReference>
<evidence type="ECO:0000313" key="3">
    <source>
        <dbReference type="EMBL" id="KIY48885.1"/>
    </source>
</evidence>